<dbReference type="InterPro" id="IPR051053">
    <property type="entry name" value="ECH/Chromodomain_protein"/>
</dbReference>
<evidence type="ECO:0000256" key="1">
    <source>
        <dbReference type="ARBA" id="ARBA00005254"/>
    </source>
</evidence>
<comment type="similarity">
    <text evidence="1">Belongs to the enoyl-CoA hydratase/isomerase family.</text>
</comment>
<dbReference type="GO" id="GO:0003824">
    <property type="term" value="F:catalytic activity"/>
    <property type="evidence" value="ECO:0007669"/>
    <property type="project" value="UniProtKB-ARBA"/>
</dbReference>
<dbReference type="Gene3D" id="1.10.12.10">
    <property type="entry name" value="Lyase 2-enoyl-coa Hydratase, Chain A, domain 2"/>
    <property type="match status" value="1"/>
</dbReference>
<evidence type="ECO:0000313" key="2">
    <source>
        <dbReference type="EMBL" id="CCQ48166.1"/>
    </source>
</evidence>
<dbReference type="STRING" id="861266.ARTSIC4J27_4165"/>
<dbReference type="EMBL" id="CAQI01000055">
    <property type="protein sequence ID" value="CCQ48166.1"/>
    <property type="molecule type" value="Genomic_DNA"/>
</dbReference>
<dbReference type="Pfam" id="PF00378">
    <property type="entry name" value="ECH_1"/>
    <property type="match status" value="1"/>
</dbReference>
<name>A0A024H8U3_9MICC</name>
<dbReference type="PANTHER" id="PTHR43684:SF4">
    <property type="entry name" value="ENOYL-COA HYDRATASE_ISOMERASE FAMILY PROTEIN (AFU_ORTHOLOGUE AFUA_1G01890)"/>
    <property type="match status" value="1"/>
</dbReference>
<dbReference type="SUPFAM" id="SSF52096">
    <property type="entry name" value="ClpP/crotonase"/>
    <property type="match status" value="1"/>
</dbReference>
<gene>
    <name evidence="2" type="ORF">ARTSIC4J27_4165</name>
</gene>
<reference evidence="3" key="1">
    <citation type="journal article" date="2014" name="Genome Announc.">
        <title>Genome Sequence of Arthrobacter siccitolerans 4J27, a Xeroprotectant-Producing Desiccation-Tolerant Microorganism.</title>
        <authorList>
            <person name="Manzanera M."/>
            <person name="Santa-Cruz-Calvo L."/>
            <person name="Vilchez J.I."/>
            <person name="Garcia-Fontana C."/>
            <person name="Silva-Castro G.A."/>
            <person name="Calvo C."/>
            <person name="Gonzalez-Lopez J."/>
        </authorList>
    </citation>
    <scope>NUCLEOTIDE SEQUENCE [LARGE SCALE GENOMIC DNA]</scope>
    <source>
        <strain evidence="3">4J27</strain>
    </source>
</reference>
<evidence type="ECO:0000313" key="3">
    <source>
        <dbReference type="Proteomes" id="UP000035722"/>
    </source>
</evidence>
<comment type="caution">
    <text evidence="2">The sequence shown here is derived from an EMBL/GenBank/DDBJ whole genome shotgun (WGS) entry which is preliminary data.</text>
</comment>
<dbReference type="AlphaFoldDB" id="A0A024H8U3"/>
<protein>
    <submittedName>
        <fullName evidence="2">Enoyl-CoA hydratase subunit II</fullName>
    </submittedName>
</protein>
<dbReference type="Proteomes" id="UP000035722">
    <property type="component" value="Unassembled WGS sequence"/>
</dbReference>
<dbReference type="InterPro" id="IPR014748">
    <property type="entry name" value="Enoyl-CoA_hydra_C"/>
</dbReference>
<keyword evidence="3" id="KW-1185">Reference proteome</keyword>
<organism evidence="2 3">
    <name type="scientific">Pseudarthrobacter siccitolerans</name>
    <dbReference type="NCBI Taxonomy" id="861266"/>
    <lineage>
        <taxon>Bacteria</taxon>
        <taxon>Bacillati</taxon>
        <taxon>Actinomycetota</taxon>
        <taxon>Actinomycetes</taxon>
        <taxon>Micrococcales</taxon>
        <taxon>Micrococcaceae</taxon>
        <taxon>Pseudarthrobacter</taxon>
    </lineage>
</organism>
<accession>A0A024H8U3</accession>
<dbReference type="Gene3D" id="3.90.226.10">
    <property type="entry name" value="2-enoyl-CoA Hydratase, Chain A, domain 1"/>
    <property type="match status" value="1"/>
</dbReference>
<dbReference type="InterPro" id="IPR001753">
    <property type="entry name" value="Enoyl-CoA_hydra/iso"/>
</dbReference>
<sequence length="193" mass="20595">MDVLQSPDAADKAMRLLHETIVLPLLRLAKPTIAAVNAVAAGAGVGLALACDFRVVSREADFVLAFSRIGLVPDFGVSYTLPRLVGAARAKELAFIKGRLTAEEASQWGLVTELCAPDAVLGRAMELAGQLAAGPTVALGLTKRMLDESLSSSVHEALRLEAESQRDAWSTTDHKIARNAFIQKNDMPSFQGR</sequence>
<dbReference type="CDD" id="cd06558">
    <property type="entry name" value="crotonase-like"/>
    <property type="match status" value="1"/>
</dbReference>
<dbReference type="InterPro" id="IPR029045">
    <property type="entry name" value="ClpP/crotonase-like_dom_sf"/>
</dbReference>
<proteinExistence type="inferred from homology"/>
<dbReference type="PANTHER" id="PTHR43684">
    <property type="match status" value="1"/>
</dbReference>